<dbReference type="GO" id="GO:0006508">
    <property type="term" value="P:proteolysis"/>
    <property type="evidence" value="ECO:0007669"/>
    <property type="project" value="InterPro"/>
</dbReference>
<dbReference type="EMBL" id="WTYX01000002">
    <property type="protein sequence ID" value="MXO91965.1"/>
    <property type="molecule type" value="Genomic_DNA"/>
</dbReference>
<dbReference type="GO" id="GO:0008234">
    <property type="term" value="F:cysteine-type peptidase activity"/>
    <property type="evidence" value="ECO:0007669"/>
    <property type="project" value="InterPro"/>
</dbReference>
<evidence type="ECO:0000259" key="3">
    <source>
        <dbReference type="SMART" id="SM00645"/>
    </source>
</evidence>
<name>A0A844ZVQ7_9SPHN</name>
<dbReference type="Proteomes" id="UP000442714">
    <property type="component" value="Unassembled WGS sequence"/>
</dbReference>
<dbReference type="InterPro" id="IPR038765">
    <property type="entry name" value="Papain-like_cys_pep_sf"/>
</dbReference>
<feature type="domain" description="Peptidase C1A papain C-terminal" evidence="3">
    <location>
        <begin position="38"/>
        <end position="250"/>
    </location>
</feature>
<dbReference type="OrthoDB" id="5318987at2"/>
<comment type="caution">
    <text evidence="4">The sequence shown here is derived from an EMBL/GenBank/DDBJ whole genome shotgun (WGS) entry which is preliminary data.</text>
</comment>
<dbReference type="Pfam" id="PF00112">
    <property type="entry name" value="Peptidase_C1"/>
    <property type="match status" value="1"/>
</dbReference>
<comment type="similarity">
    <text evidence="1">Belongs to the peptidase C1 family.</text>
</comment>
<proteinExistence type="inferred from homology"/>
<sequence>MYDSTYEGHPLNGCLFEDSPAPSPTLDAPGGSASGAGIPKMIDLRPYCTAVENQQKTNSCVANAIVGAVELLQKKAGQNDQDLSRLFLYYNARKVGDRETKDEGTYIHHGMAALMAHGVCEERMWPFQQVAVNQVPTQACYQNATHYEAIQFARTPGGSAIAALAQELPVAFGIVLPGECYAVAAQTGIIPPPEVLPVTSPPSGHAMLIVGYDLEEKYFIVRNSWGPGYGKDGYILIPFDVMFKYAHPDQFWTIGAIERAPGLRLMGMGVEEAAASYGAPVQRSGALDGLSGQLRGELEGRLDKAKSDFASRLKS</sequence>
<evidence type="ECO:0000313" key="5">
    <source>
        <dbReference type="Proteomes" id="UP000442714"/>
    </source>
</evidence>
<evidence type="ECO:0000313" key="4">
    <source>
        <dbReference type="EMBL" id="MXO91965.1"/>
    </source>
</evidence>
<evidence type="ECO:0000256" key="1">
    <source>
        <dbReference type="ARBA" id="ARBA00008455"/>
    </source>
</evidence>
<dbReference type="SUPFAM" id="SSF54001">
    <property type="entry name" value="Cysteine proteinases"/>
    <property type="match status" value="1"/>
</dbReference>
<gene>
    <name evidence="4" type="ORF">GRI41_14110</name>
</gene>
<evidence type="ECO:0000256" key="2">
    <source>
        <dbReference type="SAM" id="MobiDB-lite"/>
    </source>
</evidence>
<dbReference type="PANTHER" id="PTHR12411">
    <property type="entry name" value="CYSTEINE PROTEASE FAMILY C1-RELATED"/>
    <property type="match status" value="1"/>
</dbReference>
<dbReference type="RefSeq" id="WP_160605772.1">
    <property type="nucleotide sequence ID" value="NZ_WTYX01000002.1"/>
</dbReference>
<reference evidence="4 5" key="1">
    <citation type="submission" date="2019-12" db="EMBL/GenBank/DDBJ databases">
        <title>Genomic-based taxomic classification of the family Erythrobacteraceae.</title>
        <authorList>
            <person name="Xu L."/>
        </authorList>
    </citation>
    <scope>NUCLEOTIDE SEQUENCE [LARGE SCALE GENOMIC DNA]</scope>
    <source>
        <strain evidence="4 5">KCTC 52763</strain>
    </source>
</reference>
<dbReference type="SMART" id="SM00645">
    <property type="entry name" value="Pept_C1"/>
    <property type="match status" value="1"/>
</dbReference>
<dbReference type="Gene3D" id="3.90.70.10">
    <property type="entry name" value="Cysteine proteinases"/>
    <property type="match status" value="1"/>
</dbReference>
<dbReference type="InterPro" id="IPR013128">
    <property type="entry name" value="Peptidase_C1A"/>
</dbReference>
<accession>A0A844ZVQ7</accession>
<dbReference type="InterPro" id="IPR025660">
    <property type="entry name" value="Pept_his_AS"/>
</dbReference>
<feature type="region of interest" description="Disordered" evidence="2">
    <location>
        <begin position="13"/>
        <end position="32"/>
    </location>
</feature>
<keyword evidence="5" id="KW-1185">Reference proteome</keyword>
<dbReference type="PROSITE" id="PS00639">
    <property type="entry name" value="THIOL_PROTEASE_HIS"/>
    <property type="match status" value="1"/>
</dbReference>
<dbReference type="InterPro" id="IPR000668">
    <property type="entry name" value="Peptidase_C1A_C"/>
</dbReference>
<protein>
    <recommendedName>
        <fullName evidence="3">Peptidase C1A papain C-terminal domain-containing protein</fullName>
    </recommendedName>
</protein>
<dbReference type="AlphaFoldDB" id="A0A844ZVQ7"/>
<organism evidence="4 5">
    <name type="scientific">Pontixanthobacter aquaemixtae</name>
    <dbReference type="NCBI Taxonomy" id="1958940"/>
    <lineage>
        <taxon>Bacteria</taxon>
        <taxon>Pseudomonadati</taxon>
        <taxon>Pseudomonadota</taxon>
        <taxon>Alphaproteobacteria</taxon>
        <taxon>Sphingomonadales</taxon>
        <taxon>Erythrobacteraceae</taxon>
        <taxon>Pontixanthobacter</taxon>
    </lineage>
</organism>
<dbReference type="CDD" id="cd02619">
    <property type="entry name" value="Peptidase_C1"/>
    <property type="match status" value="1"/>
</dbReference>